<dbReference type="InterPro" id="IPR016032">
    <property type="entry name" value="Sig_transdc_resp-reg_C-effctor"/>
</dbReference>
<dbReference type="InterPro" id="IPR001867">
    <property type="entry name" value="OmpR/PhoB-type_DNA-bd"/>
</dbReference>
<dbReference type="InterPro" id="IPR011990">
    <property type="entry name" value="TPR-like_helical_dom_sf"/>
</dbReference>
<dbReference type="SMART" id="SM00862">
    <property type="entry name" value="Trans_reg_C"/>
    <property type="match status" value="1"/>
</dbReference>
<keyword evidence="3" id="KW-0805">Transcription regulation</keyword>
<dbReference type="InterPro" id="IPR036388">
    <property type="entry name" value="WH-like_DNA-bd_sf"/>
</dbReference>
<evidence type="ECO:0000313" key="8">
    <source>
        <dbReference type="Proteomes" id="UP001611162"/>
    </source>
</evidence>
<protein>
    <submittedName>
        <fullName evidence="7">BTAD domain-containing putative transcriptional regulator</fullName>
    </submittedName>
</protein>
<comment type="similarity">
    <text evidence="1">Belongs to the AfsR/DnrI/RedD regulatory family.</text>
</comment>
<comment type="caution">
    <text evidence="7">The sequence shown here is derived from an EMBL/GenBank/DDBJ whole genome shotgun (WGS) entry which is preliminary data.</text>
</comment>
<evidence type="ECO:0000256" key="5">
    <source>
        <dbReference type="ARBA" id="ARBA00023163"/>
    </source>
</evidence>
<dbReference type="InterPro" id="IPR051677">
    <property type="entry name" value="AfsR-DnrI-RedD_regulator"/>
</dbReference>
<dbReference type="SUPFAM" id="SSF46894">
    <property type="entry name" value="C-terminal effector domain of the bipartite response regulators"/>
    <property type="match status" value="1"/>
</dbReference>
<dbReference type="Proteomes" id="UP001611162">
    <property type="component" value="Unassembled WGS sequence"/>
</dbReference>
<evidence type="ECO:0000313" key="7">
    <source>
        <dbReference type="EMBL" id="MFI0909480.1"/>
    </source>
</evidence>
<dbReference type="Gene3D" id="1.25.40.10">
    <property type="entry name" value="Tetratricopeptide repeat domain"/>
    <property type="match status" value="1"/>
</dbReference>
<keyword evidence="5" id="KW-0804">Transcription</keyword>
<dbReference type="Pfam" id="PF03704">
    <property type="entry name" value="BTAD"/>
    <property type="match status" value="1"/>
</dbReference>
<dbReference type="PANTHER" id="PTHR35807:SF1">
    <property type="entry name" value="TRANSCRIPTIONAL REGULATOR REDD"/>
    <property type="match status" value="1"/>
</dbReference>
<name>A0ABW7SW82_9ACTN</name>
<keyword evidence="8" id="KW-1185">Reference proteome</keyword>
<feature type="domain" description="OmpR/PhoB-type" evidence="6">
    <location>
        <begin position="41"/>
        <end position="118"/>
    </location>
</feature>
<dbReference type="RefSeq" id="WP_397612030.1">
    <property type="nucleotide sequence ID" value="NZ_JBIRRB010000001.1"/>
</dbReference>
<evidence type="ECO:0000256" key="4">
    <source>
        <dbReference type="ARBA" id="ARBA00023125"/>
    </source>
</evidence>
<keyword evidence="2" id="KW-0902">Two-component regulatory system</keyword>
<evidence type="ECO:0000256" key="1">
    <source>
        <dbReference type="ARBA" id="ARBA00005820"/>
    </source>
</evidence>
<evidence type="ECO:0000256" key="2">
    <source>
        <dbReference type="ARBA" id="ARBA00023012"/>
    </source>
</evidence>
<evidence type="ECO:0000259" key="6">
    <source>
        <dbReference type="SMART" id="SM00862"/>
    </source>
</evidence>
<dbReference type="SUPFAM" id="SSF48452">
    <property type="entry name" value="TPR-like"/>
    <property type="match status" value="1"/>
</dbReference>
<evidence type="ECO:0000256" key="3">
    <source>
        <dbReference type="ARBA" id="ARBA00023015"/>
    </source>
</evidence>
<sequence length="300" mass="30271">MSAITVTDTATPAGAQGGFLGGAASPVTLALLGPVAAGVGGRSVAVDGRRQRVVLSLLALGRGRVVSVRTLADAIWGERQPLSARPQIALCVRALRAAFRGAGHVEPLIVGAGSGYRLCVEQVGVDVFEFDALVDAAACSAAAGSCGAEEAGELYRLALGLWRGPALDGVGGRVTEGEAARLHARRAAAARALLDVGEALLADGLFDEAEGAFADALSAGEALDDLSLVGEGALALGRLCRMLRRNAGAGQYLATARLAFLRVGDACGVGRVSAEIVALAECVAEAPGAVDLVPRQGRRA</sequence>
<dbReference type="EMBL" id="JBIRRB010000001">
    <property type="protein sequence ID" value="MFI0909480.1"/>
    <property type="molecule type" value="Genomic_DNA"/>
</dbReference>
<gene>
    <name evidence="7" type="ORF">ACH4TF_03375</name>
</gene>
<proteinExistence type="inferred from homology"/>
<dbReference type="PANTHER" id="PTHR35807">
    <property type="entry name" value="TRANSCRIPTIONAL REGULATOR REDD-RELATED"/>
    <property type="match status" value="1"/>
</dbReference>
<keyword evidence="4" id="KW-0238">DNA-binding</keyword>
<dbReference type="InterPro" id="IPR005158">
    <property type="entry name" value="BTAD"/>
</dbReference>
<organism evidence="7 8">
    <name type="scientific">Streptomyces abikoensis</name>
    <dbReference type="NCBI Taxonomy" id="97398"/>
    <lineage>
        <taxon>Bacteria</taxon>
        <taxon>Bacillati</taxon>
        <taxon>Actinomycetota</taxon>
        <taxon>Actinomycetes</taxon>
        <taxon>Kitasatosporales</taxon>
        <taxon>Streptomycetaceae</taxon>
        <taxon>Streptomyces</taxon>
    </lineage>
</organism>
<dbReference type="Gene3D" id="1.10.10.10">
    <property type="entry name" value="Winged helix-like DNA-binding domain superfamily/Winged helix DNA-binding domain"/>
    <property type="match status" value="1"/>
</dbReference>
<accession>A0ABW7SW82</accession>
<reference evidence="7 8" key="1">
    <citation type="submission" date="2024-10" db="EMBL/GenBank/DDBJ databases">
        <title>The Natural Products Discovery Center: Release of the First 8490 Sequenced Strains for Exploring Actinobacteria Biosynthetic Diversity.</title>
        <authorList>
            <person name="Kalkreuter E."/>
            <person name="Kautsar S.A."/>
            <person name="Yang D."/>
            <person name="Bader C.D."/>
            <person name="Teijaro C.N."/>
            <person name="Fluegel L."/>
            <person name="Davis C.M."/>
            <person name="Simpson J.R."/>
            <person name="Lauterbach L."/>
            <person name="Steele A.D."/>
            <person name="Gui C."/>
            <person name="Meng S."/>
            <person name="Li G."/>
            <person name="Viehrig K."/>
            <person name="Ye F."/>
            <person name="Su P."/>
            <person name="Kiefer A.F."/>
            <person name="Nichols A."/>
            <person name="Cepeda A.J."/>
            <person name="Yan W."/>
            <person name="Fan B."/>
            <person name="Jiang Y."/>
            <person name="Adhikari A."/>
            <person name="Zheng C.-J."/>
            <person name="Schuster L."/>
            <person name="Cowan T.M."/>
            <person name="Smanski M.J."/>
            <person name="Chevrette M.G."/>
            <person name="De Carvalho L.P.S."/>
            <person name="Shen B."/>
        </authorList>
    </citation>
    <scope>NUCLEOTIDE SEQUENCE [LARGE SCALE GENOMIC DNA]</scope>
    <source>
        <strain evidence="7 8">NPDC020979</strain>
    </source>
</reference>